<evidence type="ECO:0000256" key="1">
    <source>
        <dbReference type="SAM" id="MobiDB-lite"/>
    </source>
</evidence>
<organism evidence="2 3">
    <name type="scientific">Lentilactobacillus kosonis</name>
    <dbReference type="NCBI Taxonomy" id="2810561"/>
    <lineage>
        <taxon>Bacteria</taxon>
        <taxon>Bacillati</taxon>
        <taxon>Bacillota</taxon>
        <taxon>Bacilli</taxon>
        <taxon>Lactobacillales</taxon>
        <taxon>Lactobacillaceae</taxon>
        <taxon>Lentilactobacillus</taxon>
    </lineage>
</organism>
<dbReference type="EMBL" id="BEXA01000001">
    <property type="protein sequence ID" value="GAY72371.1"/>
    <property type="molecule type" value="Genomic_DNA"/>
</dbReference>
<evidence type="ECO:0000313" key="2">
    <source>
        <dbReference type="EMBL" id="GAY72371.1"/>
    </source>
</evidence>
<protein>
    <recommendedName>
        <fullName evidence="4">Helix-turn-helix domain-containing protein</fullName>
    </recommendedName>
</protein>
<dbReference type="AlphaFoldDB" id="A0A401FJG1"/>
<dbReference type="Proteomes" id="UP000286974">
    <property type="component" value="Unassembled WGS sequence"/>
</dbReference>
<name>A0A401FJG1_9LACO</name>
<accession>A0A401FJG1</accession>
<dbReference type="OrthoDB" id="2317047at2"/>
<dbReference type="RefSeq" id="WP_125007800.1">
    <property type="nucleotide sequence ID" value="NZ_BEXA01000001.1"/>
</dbReference>
<gene>
    <name evidence="2" type="ORF">NBRC111893_517</name>
</gene>
<feature type="region of interest" description="Disordered" evidence="1">
    <location>
        <begin position="113"/>
        <end position="140"/>
    </location>
</feature>
<evidence type="ECO:0008006" key="4">
    <source>
        <dbReference type="Google" id="ProtNLM"/>
    </source>
</evidence>
<reference evidence="2 3" key="1">
    <citation type="submission" date="2017-11" db="EMBL/GenBank/DDBJ databases">
        <title>Draft Genome Sequence of Lactobacillus curieae NBRC 111893 isolated from Koso, a Japanese sugar-Vegetable Fermented Beverage.</title>
        <authorList>
            <person name="Chiou T.Y."/>
            <person name="Oshima K."/>
            <person name="Suda W."/>
            <person name="Hattori M."/>
            <person name="Takahashi T."/>
        </authorList>
    </citation>
    <scope>NUCLEOTIDE SEQUENCE [LARGE SCALE GENOMIC DNA]</scope>
    <source>
        <strain evidence="2 3">NBRC111893</strain>
    </source>
</reference>
<sequence>MNSNQQEYWTMKQIADNLGVNKMKVYRTVTNNSIPYAYKKGQTLYFNATSKATIEDLITPNQSKVTKLSLAVLKSLNEEIASQQEQIARLTKLLDQSQKLQLLAQQQRVAAEKEASKMKTELKQVDAQEFDTRPNEHSES</sequence>
<comment type="caution">
    <text evidence="2">The sequence shown here is derived from an EMBL/GenBank/DDBJ whole genome shotgun (WGS) entry which is preliminary data.</text>
</comment>
<keyword evidence="3" id="KW-1185">Reference proteome</keyword>
<proteinExistence type="predicted"/>
<evidence type="ECO:0000313" key="3">
    <source>
        <dbReference type="Proteomes" id="UP000286974"/>
    </source>
</evidence>